<sequence>MDDLICYPWAAQIFAGFTLQELSQQVDELMALKEKIPVKYIKDNALHQPC</sequence>
<evidence type="ECO:0000313" key="2">
    <source>
        <dbReference type="Proteomes" id="UP000271603"/>
    </source>
</evidence>
<gene>
    <name evidence="1" type="ORF">NCTC9419_00892</name>
</gene>
<reference evidence="1 2" key="1">
    <citation type="submission" date="2018-12" db="EMBL/GenBank/DDBJ databases">
        <authorList>
            <consortium name="Pathogen Informatics"/>
        </authorList>
    </citation>
    <scope>NUCLEOTIDE SEQUENCE [LARGE SCALE GENOMIC DNA]</scope>
    <source>
        <strain evidence="1 2">NCTC9419</strain>
    </source>
</reference>
<evidence type="ECO:0000313" key="1">
    <source>
        <dbReference type="EMBL" id="VEA69345.1"/>
    </source>
</evidence>
<dbReference type="Proteomes" id="UP000271603">
    <property type="component" value="Chromosome"/>
</dbReference>
<dbReference type="EMBL" id="LR134155">
    <property type="protein sequence ID" value="VEA69345.1"/>
    <property type="molecule type" value="Genomic_DNA"/>
</dbReference>
<name>A0A3S5DEY5_SERRU</name>
<dbReference type="Gene3D" id="1.20.1440.310">
    <property type="match status" value="1"/>
</dbReference>
<protein>
    <submittedName>
        <fullName evidence="1">Uncharacterized protein</fullName>
    </submittedName>
</protein>
<organism evidence="1 2">
    <name type="scientific">Serratia rubidaea</name>
    <name type="common">Serratia marinorubra</name>
    <dbReference type="NCBI Taxonomy" id="61652"/>
    <lineage>
        <taxon>Bacteria</taxon>
        <taxon>Pseudomonadati</taxon>
        <taxon>Pseudomonadota</taxon>
        <taxon>Gammaproteobacteria</taxon>
        <taxon>Enterobacterales</taxon>
        <taxon>Yersiniaceae</taxon>
        <taxon>Serratia</taxon>
    </lineage>
</organism>
<proteinExistence type="predicted"/>
<dbReference type="AlphaFoldDB" id="A0A3S5DEY5"/>
<accession>A0A3S5DEY5</accession>